<dbReference type="OrthoDB" id="2423195at2759"/>
<reference evidence="7 8" key="1">
    <citation type="submission" date="2017-03" db="EMBL/GenBank/DDBJ databases">
        <title>Genomes of endolithic fungi from Antarctica.</title>
        <authorList>
            <person name="Coleine C."/>
            <person name="Masonjones S."/>
            <person name="Stajich J.E."/>
        </authorList>
    </citation>
    <scope>NUCLEOTIDE SEQUENCE [LARGE SCALE GENOMIC DNA]</scope>
    <source>
        <strain evidence="7 8">CCFEE 5184</strain>
    </source>
</reference>
<dbReference type="GO" id="GO:0008270">
    <property type="term" value="F:zinc ion binding"/>
    <property type="evidence" value="ECO:0007669"/>
    <property type="project" value="UniProtKB-KW"/>
</dbReference>
<sequence length="609" mass="68254">MQADLVMFETYGDIDLNEDPCIFTGCGHIFTLSSMDGIMDMAKHYDIDPTIGDISGLKTSSEPFSSDELKSCPTCRGSLRSRARYGRIVRRKLLDESAKKLTAWSNRTHAELAERLASDREQLMTSIDTALKPSQDIKLDGSQLEQHRAIKKLRTNTRYRRAFATRHAIQTFADKLRKEEQLHQRVRDLVETARRQNVDSPIAEFTFSGVELQLREHLQANSLLIRCDTVIICDVVSMHNRSTAGRMESVLKIDFAANRALCDELAKAARETHSIRQEVEGQLLWAHFAAIECGTFDAADEDIPREAIVYREALNDEALDRLTRAENVCERFTGNDLDPTQGMIVEINDVRRMLNEGVSTSEMKMVVAAMAKEFRGTGHWYRCQNSHPFTVGECGDEVKDPEIRVPKSLVTSYCVNAVVAFGFMIVLLFFMGDPEKALGTATGWPIIQICYQAGRTLPAANTLKAIVIIPSIIGYFNSSASVSRLSWAFARDDGLPFSEYFEVVHPKLRIPIRALALTTTASMLLLLVPIGSAVAFNAIVSLAIVGLYFSYLMPCLFAFMQRLNGETIAPSAYSWARWGVVLYGSASVYATFVIIWICFPTTCRWSLRI</sequence>
<name>A0A4U0X8C5_9PEZI</name>
<dbReference type="PANTHER" id="PTHR45649:SF5">
    <property type="entry name" value="GABA TRANSPORTER (EUROFUNG)-RELATED"/>
    <property type="match status" value="1"/>
</dbReference>
<evidence type="ECO:0000256" key="4">
    <source>
        <dbReference type="ARBA" id="ARBA00022989"/>
    </source>
</evidence>
<accession>A0A4U0X8C5</accession>
<dbReference type="Pfam" id="PF13520">
    <property type="entry name" value="AA_permease_2"/>
    <property type="match status" value="1"/>
</dbReference>
<evidence type="ECO:0000313" key="7">
    <source>
        <dbReference type="EMBL" id="TKA72810.1"/>
    </source>
</evidence>
<comment type="subcellular location">
    <subcellularLocation>
        <location evidence="1">Membrane</location>
        <topology evidence="1">Multi-pass membrane protein</topology>
    </subcellularLocation>
</comment>
<keyword evidence="2" id="KW-0813">Transport</keyword>
<keyword evidence="8" id="KW-1185">Reference proteome</keyword>
<organism evidence="7 8">
    <name type="scientific">Friedmanniomyces simplex</name>
    <dbReference type="NCBI Taxonomy" id="329884"/>
    <lineage>
        <taxon>Eukaryota</taxon>
        <taxon>Fungi</taxon>
        <taxon>Dikarya</taxon>
        <taxon>Ascomycota</taxon>
        <taxon>Pezizomycotina</taxon>
        <taxon>Dothideomycetes</taxon>
        <taxon>Dothideomycetidae</taxon>
        <taxon>Mycosphaerellales</taxon>
        <taxon>Teratosphaeriaceae</taxon>
        <taxon>Friedmanniomyces</taxon>
    </lineage>
</organism>
<proteinExistence type="predicted"/>
<dbReference type="Gene3D" id="1.20.1740.10">
    <property type="entry name" value="Amino acid/polyamine transporter I"/>
    <property type="match status" value="1"/>
</dbReference>
<evidence type="ECO:0000313" key="8">
    <source>
        <dbReference type="Proteomes" id="UP000309340"/>
    </source>
</evidence>
<evidence type="ECO:0000256" key="5">
    <source>
        <dbReference type="ARBA" id="ARBA00023136"/>
    </source>
</evidence>
<dbReference type="GO" id="GO:0002376">
    <property type="term" value="P:immune system process"/>
    <property type="evidence" value="ECO:0007669"/>
    <property type="project" value="UniProtKB-KW"/>
</dbReference>
<keyword evidence="4 6" id="KW-1133">Transmembrane helix</keyword>
<feature type="transmembrane region" description="Helical" evidence="6">
    <location>
        <begin position="465"/>
        <end position="490"/>
    </location>
</feature>
<gene>
    <name evidence="7" type="ORF">B0A55_09529</name>
</gene>
<dbReference type="GO" id="GO:0005737">
    <property type="term" value="C:cytoplasm"/>
    <property type="evidence" value="ECO:0007669"/>
    <property type="project" value="UniProtKB-SubCell"/>
</dbReference>
<evidence type="ECO:0008006" key="9">
    <source>
        <dbReference type="Google" id="ProtNLM"/>
    </source>
</evidence>
<feature type="transmembrane region" description="Helical" evidence="6">
    <location>
        <begin position="535"/>
        <end position="560"/>
    </location>
</feature>
<keyword evidence="5 6" id="KW-0472">Membrane</keyword>
<feature type="transmembrane region" description="Helical" evidence="6">
    <location>
        <begin position="410"/>
        <end position="430"/>
    </location>
</feature>
<feature type="transmembrane region" description="Helical" evidence="6">
    <location>
        <begin position="580"/>
        <end position="599"/>
    </location>
</feature>
<dbReference type="AlphaFoldDB" id="A0A4U0X8C5"/>
<dbReference type="Proteomes" id="UP000309340">
    <property type="component" value="Unassembled WGS sequence"/>
</dbReference>
<keyword evidence="3 6" id="KW-0812">Transmembrane</keyword>
<evidence type="ECO:0000256" key="6">
    <source>
        <dbReference type="SAM" id="Phobius"/>
    </source>
</evidence>
<feature type="transmembrane region" description="Helical" evidence="6">
    <location>
        <begin position="510"/>
        <end position="528"/>
    </location>
</feature>
<dbReference type="STRING" id="329884.A0A4U0X8C5"/>
<protein>
    <recommendedName>
        <fullName evidence="9">Amino acid permease/ SLC12A domain-containing protein</fullName>
    </recommendedName>
</protein>
<dbReference type="GO" id="GO:0022857">
    <property type="term" value="F:transmembrane transporter activity"/>
    <property type="evidence" value="ECO:0007669"/>
    <property type="project" value="InterPro"/>
</dbReference>
<comment type="caution">
    <text evidence="7">The sequence shown here is derived from an EMBL/GenBank/DDBJ whole genome shotgun (WGS) entry which is preliminary data.</text>
</comment>
<evidence type="ECO:0000256" key="3">
    <source>
        <dbReference type="ARBA" id="ARBA00022692"/>
    </source>
</evidence>
<evidence type="ECO:0000256" key="2">
    <source>
        <dbReference type="ARBA" id="ARBA00022448"/>
    </source>
</evidence>
<dbReference type="PANTHER" id="PTHR45649">
    <property type="entry name" value="AMINO-ACID PERMEASE BAT1"/>
    <property type="match status" value="1"/>
</dbReference>
<dbReference type="EMBL" id="NAJQ01000292">
    <property type="protein sequence ID" value="TKA72810.1"/>
    <property type="molecule type" value="Genomic_DNA"/>
</dbReference>
<evidence type="ECO:0000256" key="1">
    <source>
        <dbReference type="ARBA" id="ARBA00004141"/>
    </source>
</evidence>
<dbReference type="InterPro" id="IPR002293">
    <property type="entry name" value="AA/rel_permease1"/>
</dbReference>
<dbReference type="GO" id="GO:0016020">
    <property type="term" value="C:membrane"/>
    <property type="evidence" value="ECO:0007669"/>
    <property type="project" value="UniProtKB-SubCell"/>
</dbReference>